<keyword evidence="2 3" id="KW-0808">Transferase</keyword>
<dbReference type="InterPro" id="IPR051199">
    <property type="entry name" value="LPS_LOS_Heptosyltrfase"/>
</dbReference>
<dbReference type="Gene3D" id="3.40.50.2000">
    <property type="entry name" value="Glycogen Phosphorylase B"/>
    <property type="match status" value="2"/>
</dbReference>
<sequence>MKIDINSSTMKLKETLQKIRLMIGKLILDKKIAKNSTVLLPKRILFLRQDGKIGDYIVSSFIFREIKKFNSEIKIGVVCTTKDAYLFKQNPHIDQLYFVKKRSILDYIKSGLVLAKEKYDVVIDPTLAIKNRDLLLLRLINAKNYIGYKKSNYKIFTHSLENDEHFSKIYQQSLEAVGITNVDTTYDIPYDEKSAVEIQNFLQGNNISDYITVNFFGAYRAKKVNNENIKLYLKYLTEITRGKQFVLLSYPEVTPLLKELSKKYENIFVHDTKTIFHTIELIRNSIQLISTDTSTVHIAAGFNKPIIAIYKEDIIAFKHWHPNCKNETHIIFYKENINEISIDKLKEEWIK</sequence>
<dbReference type="HOGENOM" id="CLU_056162_0_0_6"/>
<dbReference type="GO" id="GO:0009244">
    <property type="term" value="P:lipopolysaccharide core region biosynthetic process"/>
    <property type="evidence" value="ECO:0007669"/>
    <property type="project" value="TreeGrafter"/>
</dbReference>
<dbReference type="GO" id="GO:0008713">
    <property type="term" value="F:ADP-heptose-lipopolysaccharide heptosyltransferase activity"/>
    <property type="evidence" value="ECO:0007669"/>
    <property type="project" value="TreeGrafter"/>
</dbReference>
<accession>E6KVN7</accession>
<comment type="caution">
    <text evidence="3">The sequence shown here is derived from an EMBL/GenBank/DDBJ whole genome shotgun (WGS) entry which is preliminary data.</text>
</comment>
<dbReference type="Proteomes" id="UP000032871">
    <property type="component" value="Unassembled WGS sequence"/>
</dbReference>
<dbReference type="EMBL" id="AEPS01000002">
    <property type="protein sequence ID" value="EFU68346.1"/>
    <property type="molecule type" value="Genomic_DNA"/>
</dbReference>
<dbReference type="AlphaFoldDB" id="E6KVN7"/>
<dbReference type="CDD" id="cd03789">
    <property type="entry name" value="GT9_LPS_heptosyltransferase"/>
    <property type="match status" value="1"/>
</dbReference>
<evidence type="ECO:0000313" key="4">
    <source>
        <dbReference type="Proteomes" id="UP000032871"/>
    </source>
</evidence>
<evidence type="ECO:0000313" key="3">
    <source>
        <dbReference type="EMBL" id="EFU68346.1"/>
    </source>
</evidence>
<evidence type="ECO:0000256" key="1">
    <source>
        <dbReference type="ARBA" id="ARBA00022676"/>
    </source>
</evidence>
<keyword evidence="4" id="KW-1185">Reference proteome</keyword>
<organism evidence="3 4">
    <name type="scientific">Aggregatibacter segnis ATCC 33393</name>
    <dbReference type="NCBI Taxonomy" id="888057"/>
    <lineage>
        <taxon>Bacteria</taxon>
        <taxon>Pseudomonadati</taxon>
        <taxon>Pseudomonadota</taxon>
        <taxon>Gammaproteobacteria</taxon>
        <taxon>Pasteurellales</taxon>
        <taxon>Pasteurellaceae</taxon>
        <taxon>Aggregatibacter</taxon>
    </lineage>
</organism>
<dbReference type="PANTHER" id="PTHR30160:SF15">
    <property type="entry name" value="GLYCOSYLTRANSFERASE HI_0523-RELATED"/>
    <property type="match status" value="1"/>
</dbReference>
<evidence type="ECO:0000256" key="2">
    <source>
        <dbReference type="ARBA" id="ARBA00022679"/>
    </source>
</evidence>
<dbReference type="InterPro" id="IPR002201">
    <property type="entry name" value="Glyco_trans_9"/>
</dbReference>
<gene>
    <name evidence="3" type="primary">rfaF2</name>
    <name evidence="3" type="ORF">HMPREF9064_0219</name>
</gene>
<dbReference type="PANTHER" id="PTHR30160">
    <property type="entry name" value="TETRAACYLDISACCHARIDE 4'-KINASE-RELATED"/>
    <property type="match status" value="1"/>
</dbReference>
<proteinExistence type="predicted"/>
<reference evidence="3" key="1">
    <citation type="submission" date="2010-12" db="EMBL/GenBank/DDBJ databases">
        <authorList>
            <person name="Muzny D."/>
            <person name="Qin X."/>
            <person name="Deng J."/>
            <person name="Jiang H."/>
            <person name="Liu Y."/>
            <person name="Qu J."/>
            <person name="Song X.-Z."/>
            <person name="Zhang L."/>
            <person name="Thornton R."/>
            <person name="Coyle M."/>
            <person name="Francisco L."/>
            <person name="Jackson L."/>
            <person name="Javaid M."/>
            <person name="Korchina V."/>
            <person name="Kovar C."/>
            <person name="Mata R."/>
            <person name="Mathew T."/>
            <person name="Ngo R."/>
            <person name="Nguyen L."/>
            <person name="Nguyen N."/>
            <person name="Okwuonu G."/>
            <person name="Ongeri F."/>
            <person name="Pham C."/>
            <person name="Simmons D."/>
            <person name="Wilczek-Boney K."/>
            <person name="Hale W."/>
            <person name="Jakkamsetti A."/>
            <person name="Pham P."/>
            <person name="Ruth R."/>
            <person name="San Lucas F."/>
            <person name="Warren J."/>
            <person name="Zhang J."/>
            <person name="Zhao Z."/>
            <person name="Zhou C."/>
            <person name="Zhu D."/>
            <person name="Lee S."/>
            <person name="Bess C."/>
            <person name="Blankenburg K."/>
            <person name="Forbes L."/>
            <person name="Fu Q."/>
            <person name="Gubbala S."/>
            <person name="Hirani K."/>
            <person name="Jayaseelan J.C."/>
            <person name="Lara F."/>
            <person name="Munidasa M."/>
            <person name="Palculict T."/>
            <person name="Patil S."/>
            <person name="Pu L.-L."/>
            <person name="Saada N."/>
            <person name="Tang L."/>
            <person name="Weissenberger G."/>
            <person name="Zhu Y."/>
            <person name="Hemphill L."/>
            <person name="Shang Y."/>
            <person name="Youmans B."/>
            <person name="Ayvaz T."/>
            <person name="Ross M."/>
            <person name="Santibanez J."/>
            <person name="Aqrawi P."/>
            <person name="Gross S."/>
            <person name="Joshi V."/>
            <person name="Fowler G."/>
            <person name="Nazareth L."/>
            <person name="Reid J."/>
            <person name="Worley K."/>
            <person name="Petrosino J."/>
            <person name="Highlander S."/>
            <person name="Gibbs R."/>
        </authorList>
    </citation>
    <scope>NUCLEOTIDE SEQUENCE [LARGE SCALE GENOMIC DNA]</scope>
    <source>
        <strain evidence="3">ATCC 33393</strain>
    </source>
</reference>
<name>E6KVN7_9PAST</name>
<protein>
    <submittedName>
        <fullName evidence="3">Heptosyltransferase II (RfaF)</fullName>
    </submittedName>
</protein>
<keyword evidence="1" id="KW-0328">Glycosyltransferase</keyword>
<dbReference type="GO" id="GO:0005829">
    <property type="term" value="C:cytosol"/>
    <property type="evidence" value="ECO:0007669"/>
    <property type="project" value="TreeGrafter"/>
</dbReference>
<dbReference type="SUPFAM" id="SSF53756">
    <property type="entry name" value="UDP-Glycosyltransferase/glycogen phosphorylase"/>
    <property type="match status" value="1"/>
</dbReference>